<comment type="caution">
    <text evidence="2">The sequence shown here is derived from an EMBL/GenBank/DDBJ whole genome shotgun (WGS) entry which is preliminary data.</text>
</comment>
<proteinExistence type="predicted"/>
<reference evidence="2 3" key="1">
    <citation type="submission" date="2017-10" db="EMBL/GenBank/DDBJ databases">
        <title>Comparative genomics in systemic dimorphic fungi from Ajellomycetaceae.</title>
        <authorList>
            <person name="Munoz J.F."/>
            <person name="Mcewen J.G."/>
            <person name="Clay O.K."/>
            <person name="Cuomo C.A."/>
        </authorList>
    </citation>
    <scope>NUCLEOTIDE SEQUENCE [LARGE SCALE GENOMIC DNA]</scope>
    <source>
        <strain evidence="2 3">UAMH7299</strain>
    </source>
</reference>
<dbReference type="InterPro" id="IPR021842">
    <property type="entry name" value="DUF3435"/>
</dbReference>
<feature type="compositionally biased region" description="Basic and acidic residues" evidence="1">
    <location>
        <begin position="58"/>
        <end position="70"/>
    </location>
</feature>
<dbReference type="Pfam" id="PF11917">
    <property type="entry name" value="DUF3435"/>
    <property type="match status" value="1"/>
</dbReference>
<gene>
    <name evidence="2" type="ORF">AJ80_09871</name>
</gene>
<keyword evidence="3" id="KW-1185">Reference proteome</keyword>
<evidence type="ECO:0000256" key="1">
    <source>
        <dbReference type="SAM" id="MobiDB-lite"/>
    </source>
</evidence>
<feature type="compositionally biased region" description="Acidic residues" evidence="1">
    <location>
        <begin position="48"/>
        <end position="57"/>
    </location>
</feature>
<accession>A0A2B7WHQ6</accession>
<feature type="region of interest" description="Disordered" evidence="1">
    <location>
        <begin position="1"/>
        <end position="81"/>
    </location>
</feature>
<protein>
    <submittedName>
        <fullName evidence="2">Uncharacterized protein</fullName>
    </submittedName>
</protein>
<organism evidence="2 3">
    <name type="scientific">Polytolypa hystricis (strain UAMH7299)</name>
    <dbReference type="NCBI Taxonomy" id="1447883"/>
    <lineage>
        <taxon>Eukaryota</taxon>
        <taxon>Fungi</taxon>
        <taxon>Dikarya</taxon>
        <taxon>Ascomycota</taxon>
        <taxon>Pezizomycotina</taxon>
        <taxon>Eurotiomycetes</taxon>
        <taxon>Eurotiomycetidae</taxon>
        <taxon>Onygenales</taxon>
        <taxon>Onygenales incertae sedis</taxon>
        <taxon>Polytolypa</taxon>
    </lineage>
</organism>
<name>A0A2B7WHQ6_POLH7</name>
<dbReference type="OrthoDB" id="4205762at2759"/>
<dbReference type="AlphaFoldDB" id="A0A2B7WHQ6"/>
<dbReference type="EMBL" id="PDNA01000380">
    <property type="protein sequence ID" value="PGG96108.1"/>
    <property type="molecule type" value="Genomic_DNA"/>
</dbReference>
<dbReference type="PANTHER" id="PTHR37535:SF2">
    <property type="entry name" value="FINGER DOMAIN PROTEIN, PUTATIVE (AFU_ORTHOLOGUE AFUA_6G09300)-RELATED"/>
    <property type="match status" value="1"/>
</dbReference>
<dbReference type="Proteomes" id="UP000224634">
    <property type="component" value="Unassembled WGS sequence"/>
</dbReference>
<dbReference type="PANTHER" id="PTHR37535">
    <property type="entry name" value="FLUG DOMAIN PROTEIN"/>
    <property type="match status" value="1"/>
</dbReference>
<evidence type="ECO:0000313" key="2">
    <source>
        <dbReference type="EMBL" id="PGG96108.1"/>
    </source>
</evidence>
<evidence type="ECO:0000313" key="3">
    <source>
        <dbReference type="Proteomes" id="UP000224634"/>
    </source>
</evidence>
<sequence>MVAGSTMDVCCEASDSDSDYSDDGGLFSDNSCDYDTDATGESSSDDSSSSEDSDDEWDDHKLPPPEHYAAEEANLDPSKLRKRRYKPATSYGIDRVRDHWERWACDQHCGKDGRRRSGIRNISSLETFWKQYSQVYKEDNGNDIDPLIMKQVQDVINLVADEKKLSCKKRPKATMYVKDLAEYLCMLLSMTEMHFLISWEDLSSNIACLCIELTGKFTKVYFSDKDKNTFWLSEIIYNLTLVLSPYIFLLKLLFHAKAFKSPYIQCPEDLYNLGILEDFNEQKISLQDELAEKFLFCQAVCNGEGIQVVYEIKATTASLQNRMKKCSEITGFEYPVGLYNIQRSTGKGWNKSVDISNSLQNLMLQHLKIDTYLKYYLDQNINADVMSIYCKDKLQKVLMNQICSMI</sequence>
<dbReference type="STRING" id="1447883.A0A2B7WHQ6"/>